<accession>A0A1J5QSX5</accession>
<evidence type="ECO:0000256" key="2">
    <source>
        <dbReference type="ARBA" id="ARBA00022741"/>
    </source>
</evidence>
<evidence type="ECO:0000259" key="5">
    <source>
        <dbReference type="PROSITE" id="PS50893"/>
    </source>
</evidence>
<dbReference type="InterPro" id="IPR017871">
    <property type="entry name" value="ABC_transporter-like_CS"/>
</dbReference>
<evidence type="ECO:0000256" key="1">
    <source>
        <dbReference type="ARBA" id="ARBA00022448"/>
    </source>
</evidence>
<dbReference type="GO" id="GO:0016887">
    <property type="term" value="F:ATP hydrolysis activity"/>
    <property type="evidence" value="ECO:0007669"/>
    <property type="project" value="InterPro"/>
</dbReference>
<keyword evidence="4" id="KW-0472">Membrane</keyword>
<keyword evidence="4" id="KW-0812">Transmembrane</keyword>
<dbReference type="PANTHER" id="PTHR42788:SF13">
    <property type="entry name" value="ALIPHATIC SULFONATES IMPORT ATP-BINDING PROTEIN SSUB"/>
    <property type="match status" value="1"/>
</dbReference>
<feature type="transmembrane region" description="Helical" evidence="4">
    <location>
        <begin position="20"/>
        <end position="39"/>
    </location>
</feature>
<keyword evidence="2" id="KW-0547">Nucleotide-binding</keyword>
<dbReference type="GO" id="GO:0005524">
    <property type="term" value="F:ATP binding"/>
    <property type="evidence" value="ECO:0007669"/>
    <property type="project" value="UniProtKB-KW"/>
</dbReference>
<gene>
    <name evidence="6" type="primary">ssuB_11</name>
    <name evidence="6" type="ORF">GALL_352130</name>
</gene>
<dbReference type="CDD" id="cd03293">
    <property type="entry name" value="ABC_NrtD_SsuB_transporters"/>
    <property type="match status" value="1"/>
</dbReference>
<comment type="caution">
    <text evidence="6">The sequence shown here is derived from an EMBL/GenBank/DDBJ whole genome shotgun (WGS) entry which is preliminary data.</text>
</comment>
<dbReference type="PROSITE" id="PS50893">
    <property type="entry name" value="ABC_TRANSPORTER_2"/>
    <property type="match status" value="1"/>
</dbReference>
<keyword evidence="6" id="KW-0378">Hydrolase</keyword>
<dbReference type="Pfam" id="PF00005">
    <property type="entry name" value="ABC_tran"/>
    <property type="match status" value="1"/>
</dbReference>
<protein>
    <submittedName>
        <fullName evidence="6">Aliphatic sulfonates import ATP-binding protein SsuB</fullName>
        <ecNumber evidence="6">3.6.3.-</ecNumber>
    </submittedName>
</protein>
<evidence type="ECO:0000313" key="6">
    <source>
        <dbReference type="EMBL" id="OIQ82983.1"/>
    </source>
</evidence>
<dbReference type="SMART" id="SM00382">
    <property type="entry name" value="AAA"/>
    <property type="match status" value="1"/>
</dbReference>
<proteinExistence type="predicted"/>
<dbReference type="EC" id="3.6.3.-" evidence="6"/>
<keyword evidence="1" id="KW-0813">Transport</keyword>
<dbReference type="InterPro" id="IPR003593">
    <property type="entry name" value="AAA+_ATPase"/>
</dbReference>
<dbReference type="InterPro" id="IPR050166">
    <property type="entry name" value="ABC_transporter_ATP-bind"/>
</dbReference>
<evidence type="ECO:0000256" key="4">
    <source>
        <dbReference type="SAM" id="Phobius"/>
    </source>
</evidence>
<dbReference type="AlphaFoldDB" id="A0A1J5QSX5"/>
<dbReference type="PANTHER" id="PTHR42788">
    <property type="entry name" value="TAURINE IMPORT ATP-BINDING PROTEIN-RELATED"/>
    <property type="match status" value="1"/>
</dbReference>
<keyword evidence="4" id="KW-1133">Transmembrane helix</keyword>
<reference evidence="6" key="1">
    <citation type="submission" date="2016-10" db="EMBL/GenBank/DDBJ databases">
        <title>Sequence of Gallionella enrichment culture.</title>
        <authorList>
            <person name="Poehlein A."/>
            <person name="Muehling M."/>
            <person name="Daniel R."/>
        </authorList>
    </citation>
    <scope>NUCLEOTIDE SEQUENCE</scope>
</reference>
<dbReference type="InterPro" id="IPR027417">
    <property type="entry name" value="P-loop_NTPase"/>
</dbReference>
<dbReference type="EMBL" id="MLJW01000747">
    <property type="protein sequence ID" value="OIQ82983.1"/>
    <property type="molecule type" value="Genomic_DNA"/>
</dbReference>
<dbReference type="PROSITE" id="PS00211">
    <property type="entry name" value="ABC_TRANSPORTER_1"/>
    <property type="match status" value="1"/>
</dbReference>
<name>A0A1J5QSX5_9ZZZZ</name>
<organism evidence="6">
    <name type="scientific">mine drainage metagenome</name>
    <dbReference type="NCBI Taxonomy" id="410659"/>
    <lineage>
        <taxon>unclassified sequences</taxon>
        <taxon>metagenomes</taxon>
        <taxon>ecological metagenomes</taxon>
    </lineage>
</organism>
<dbReference type="SUPFAM" id="SSF52540">
    <property type="entry name" value="P-loop containing nucleoside triphosphate hydrolases"/>
    <property type="match status" value="1"/>
</dbReference>
<feature type="domain" description="ABC transporter" evidence="5">
    <location>
        <begin position="1"/>
        <end position="237"/>
    </location>
</feature>
<dbReference type="InterPro" id="IPR003439">
    <property type="entry name" value="ABC_transporter-like_ATP-bd"/>
</dbReference>
<dbReference type="Gene3D" id="3.40.50.300">
    <property type="entry name" value="P-loop containing nucleotide triphosphate hydrolases"/>
    <property type="match status" value="1"/>
</dbReference>
<keyword evidence="3 6" id="KW-0067">ATP-binding</keyword>
<evidence type="ECO:0000256" key="3">
    <source>
        <dbReference type="ARBA" id="ARBA00022840"/>
    </source>
</evidence>
<sequence>MNLDDFNRIDPKNLGSLPFAVKAVLLGAGLLVLVGASGCGKSTLLRILAGLESYDSGSVVLDGRRIHGPGADRAMVFQHYSLYPWLTVKDNIRFSRQLKVVRDNLTSSDVEVASGRSDALLKLMGLSHAADYYPNQLSGGMQQRVAIARALMNRPKLLLMDEPFGALDAQTREVMHDLIRHVHQLEGTTIVFVTHDVEEALYLGDRVVVMAPRPGRIDSVVDVPFGRRRDQDLKAAVEFLAIKRQILHRIRETSGMKTDLEQLEQMSKHLEPLQGVQT</sequence>